<accession>E1QW79</accession>
<organism evidence="10 11">
    <name type="scientific">Olsenella uli (strain ATCC 49627 / DSM 7084 / CCUG 31166 / CIP 109912 / JCM 12494 / LMG 11480 / NCIMB 702895 / VPI D76D-27C)</name>
    <name type="common">Lactobacillus uli</name>
    <dbReference type="NCBI Taxonomy" id="633147"/>
    <lineage>
        <taxon>Bacteria</taxon>
        <taxon>Bacillati</taxon>
        <taxon>Actinomycetota</taxon>
        <taxon>Coriobacteriia</taxon>
        <taxon>Coriobacteriales</taxon>
        <taxon>Atopobiaceae</taxon>
        <taxon>Olsenella</taxon>
    </lineage>
</organism>
<feature type="transmembrane region" description="Helical" evidence="9">
    <location>
        <begin position="205"/>
        <end position="225"/>
    </location>
</feature>
<evidence type="ECO:0000256" key="1">
    <source>
        <dbReference type="ARBA" id="ARBA00004651"/>
    </source>
</evidence>
<keyword evidence="5" id="KW-0598">Phosphotransferase system</keyword>
<evidence type="ECO:0000256" key="3">
    <source>
        <dbReference type="ARBA" id="ARBA00022475"/>
    </source>
</evidence>
<feature type="transmembrane region" description="Helical" evidence="9">
    <location>
        <begin position="250"/>
        <end position="267"/>
    </location>
</feature>
<dbReference type="PANTHER" id="PTHR32502:SF5">
    <property type="entry name" value="N-ACETYLGALACTOSAMINE PERMEASE IID COMPONENT-RELATED"/>
    <property type="match status" value="1"/>
</dbReference>
<proteinExistence type="predicted"/>
<dbReference type="InterPro" id="IPR050303">
    <property type="entry name" value="GatZ_KbaZ_carbometab"/>
</dbReference>
<dbReference type="Pfam" id="PF03613">
    <property type="entry name" value="EIID-AGA"/>
    <property type="match status" value="1"/>
</dbReference>
<evidence type="ECO:0000256" key="5">
    <source>
        <dbReference type="ARBA" id="ARBA00022683"/>
    </source>
</evidence>
<keyword evidence="7 9" id="KW-1133">Transmembrane helix</keyword>
<dbReference type="eggNOG" id="COG3716">
    <property type="taxonomic scope" value="Bacteria"/>
</dbReference>
<gene>
    <name evidence="10" type="ordered locus">Olsu_1276</name>
</gene>
<keyword evidence="6 9" id="KW-0812">Transmembrane</keyword>
<evidence type="ECO:0000256" key="2">
    <source>
        <dbReference type="ARBA" id="ARBA00022448"/>
    </source>
</evidence>
<protein>
    <submittedName>
        <fullName evidence="10">PTS system IID component, Man family (TC 4.A.6)</fullName>
    </submittedName>
</protein>
<dbReference type="Proteomes" id="UP000000333">
    <property type="component" value="Chromosome"/>
</dbReference>
<keyword evidence="11" id="KW-1185">Reference proteome</keyword>
<keyword evidence="3" id="KW-1003">Cell membrane</keyword>
<comment type="subcellular location">
    <subcellularLocation>
        <location evidence="1">Cell membrane</location>
        <topology evidence="1">Multi-pass membrane protein</topology>
    </subcellularLocation>
</comment>
<name>E1QW79_OLSUV</name>
<dbReference type="PROSITE" id="PS51108">
    <property type="entry name" value="PTS_EIID"/>
    <property type="match status" value="1"/>
</dbReference>
<evidence type="ECO:0000313" key="10">
    <source>
        <dbReference type="EMBL" id="ADK68382.1"/>
    </source>
</evidence>
<keyword evidence="4" id="KW-0762">Sugar transport</keyword>
<evidence type="ECO:0000256" key="8">
    <source>
        <dbReference type="ARBA" id="ARBA00023136"/>
    </source>
</evidence>
<dbReference type="GO" id="GO:0005886">
    <property type="term" value="C:plasma membrane"/>
    <property type="evidence" value="ECO:0007669"/>
    <property type="project" value="UniProtKB-SubCell"/>
</dbReference>
<keyword evidence="2" id="KW-0813">Transport</keyword>
<sequence>MQNEMTGGTGRRGIDVAADGTAKRRALSKADVLKVFWKWDFASHANYNYERMQASGVLFSMTHIIDRLYPNDRQAKIDFMKRHMQFYNTEPHYGGIVNGLALAMEEERANDPAVTGEAISAIKTGLMGPMAGVGDTLWQGTLQPILLAIGISLASASGSPAGALFFAVAMFAIQTAIGYFFFMTGYRQGKGGVEKLLGGGQMRRLISAASIMGAVVLGALAASYVTASSGFVIQVGEAQLALQADILDKLLKGVIPLAITLGTWYLLKVRKMKSTRVMVALVVVGAVLGATGLLGGIIS</sequence>
<dbReference type="GO" id="GO:0009401">
    <property type="term" value="P:phosphoenolpyruvate-dependent sugar phosphotransferase system"/>
    <property type="evidence" value="ECO:0007669"/>
    <property type="project" value="UniProtKB-KW"/>
</dbReference>
<evidence type="ECO:0000256" key="9">
    <source>
        <dbReference type="SAM" id="Phobius"/>
    </source>
</evidence>
<feature type="transmembrane region" description="Helical" evidence="9">
    <location>
        <begin position="163"/>
        <end position="184"/>
    </location>
</feature>
<evidence type="ECO:0000256" key="4">
    <source>
        <dbReference type="ARBA" id="ARBA00022597"/>
    </source>
</evidence>
<evidence type="ECO:0000256" key="7">
    <source>
        <dbReference type="ARBA" id="ARBA00022989"/>
    </source>
</evidence>
<reference evidence="10 11" key="1">
    <citation type="journal article" date="2010" name="Stand. Genomic Sci.">
        <title>Complete genome sequence of Olsenella uli type strain (VPI D76D-27C).</title>
        <authorList>
            <person name="Goker M."/>
            <person name="Held B."/>
            <person name="Lucas S."/>
            <person name="Nolan M."/>
            <person name="Yasawong M."/>
            <person name="Glavina Del Rio T."/>
            <person name="Tice H."/>
            <person name="Cheng J.F."/>
            <person name="Bruce D."/>
            <person name="Detter J.C."/>
            <person name="Tapia R."/>
            <person name="Han C."/>
            <person name="Goodwin L."/>
            <person name="Pitluck S."/>
            <person name="Liolios K."/>
            <person name="Ivanova N."/>
            <person name="Mavromatis K."/>
            <person name="Mikhailova N."/>
            <person name="Pati A."/>
            <person name="Chen A."/>
            <person name="Palaniappan K."/>
            <person name="Land M."/>
            <person name="Hauser L."/>
            <person name="Chang Y.J."/>
            <person name="Jeffries C.D."/>
            <person name="Rohde M."/>
            <person name="Sikorski J."/>
            <person name="Pukall R."/>
            <person name="Woyke T."/>
            <person name="Bristow J."/>
            <person name="Eisen J.A."/>
            <person name="Markowitz V."/>
            <person name="Hugenholtz P."/>
            <person name="Kyrpides N.C."/>
            <person name="Klenk H.P."/>
            <person name="Lapidus A."/>
        </authorList>
    </citation>
    <scope>NUCLEOTIDE SEQUENCE [LARGE SCALE GENOMIC DNA]</scope>
    <source>
        <strain evidence="11">ATCC 49627 / DSM 7084 / CIP 109912 / JCM 12494 / NCIMB 702895 / VPI D76D-27C</strain>
    </source>
</reference>
<dbReference type="AlphaFoldDB" id="E1QW79"/>
<dbReference type="KEGG" id="ols:Olsu_1276"/>
<dbReference type="STRING" id="633147.Olsu_1276"/>
<evidence type="ECO:0000313" key="11">
    <source>
        <dbReference type="Proteomes" id="UP000000333"/>
    </source>
</evidence>
<dbReference type="InterPro" id="IPR004704">
    <property type="entry name" value="PTS_IID_man"/>
</dbReference>
<dbReference type="EMBL" id="CP002106">
    <property type="protein sequence ID" value="ADK68382.1"/>
    <property type="molecule type" value="Genomic_DNA"/>
</dbReference>
<keyword evidence="8 9" id="KW-0472">Membrane</keyword>
<evidence type="ECO:0000256" key="6">
    <source>
        <dbReference type="ARBA" id="ARBA00022692"/>
    </source>
</evidence>
<dbReference type="PANTHER" id="PTHR32502">
    <property type="entry name" value="N-ACETYLGALACTOSAMINE PERMEASE II COMPONENT-RELATED"/>
    <property type="match status" value="1"/>
</dbReference>
<feature type="transmembrane region" description="Helical" evidence="9">
    <location>
        <begin position="279"/>
        <end position="298"/>
    </location>
</feature>
<dbReference type="HOGENOM" id="CLU_060742_0_1_11"/>